<organism evidence="4 5">
    <name type="scientific">Micromonospora sicca</name>
    <dbReference type="NCBI Taxonomy" id="2202420"/>
    <lineage>
        <taxon>Bacteria</taxon>
        <taxon>Bacillati</taxon>
        <taxon>Actinomycetota</taxon>
        <taxon>Actinomycetes</taxon>
        <taxon>Micromonosporales</taxon>
        <taxon>Micromonosporaceae</taxon>
        <taxon>Micromonospora</taxon>
    </lineage>
</organism>
<dbReference type="InterPro" id="IPR039569">
    <property type="entry name" value="FAS1-like_DH_region"/>
</dbReference>
<dbReference type="InterPro" id="IPR002539">
    <property type="entry name" value="MaoC-like_dom"/>
</dbReference>
<feature type="domain" description="MaoC-like" evidence="2">
    <location>
        <begin position="4"/>
        <end position="89"/>
    </location>
</feature>
<evidence type="ECO:0000313" key="4">
    <source>
        <dbReference type="EMBL" id="MDZ5493452.1"/>
    </source>
</evidence>
<dbReference type="PANTHER" id="PTHR43841:SF3">
    <property type="entry name" value="(3R)-HYDROXYACYL-ACP DEHYDRATASE SUBUNIT HADB"/>
    <property type="match status" value="1"/>
</dbReference>
<dbReference type="InterPro" id="IPR029069">
    <property type="entry name" value="HotDog_dom_sf"/>
</dbReference>
<evidence type="ECO:0000259" key="3">
    <source>
        <dbReference type="Pfam" id="PF13452"/>
    </source>
</evidence>
<comment type="similarity">
    <text evidence="1">Belongs to the enoyl-CoA hydratase/isomerase family.</text>
</comment>
<comment type="caution">
    <text evidence="4">The sequence shown here is derived from an EMBL/GenBank/DDBJ whole genome shotgun (WGS) entry which is preliminary data.</text>
</comment>
<evidence type="ECO:0000256" key="1">
    <source>
        <dbReference type="ARBA" id="ARBA00005254"/>
    </source>
</evidence>
<dbReference type="SUPFAM" id="SSF54637">
    <property type="entry name" value="Thioesterase/thiol ester dehydrase-isomerase"/>
    <property type="match status" value="2"/>
</dbReference>
<dbReference type="PANTHER" id="PTHR43841">
    <property type="entry name" value="3-HYDROXYACYL-THIOESTER DEHYDRATASE HTDX-RELATED"/>
    <property type="match status" value="1"/>
</dbReference>
<evidence type="ECO:0000259" key="2">
    <source>
        <dbReference type="Pfam" id="PF01575"/>
    </source>
</evidence>
<dbReference type="EMBL" id="JAXOTQ010000046">
    <property type="protein sequence ID" value="MDZ5493452.1"/>
    <property type="molecule type" value="Genomic_DNA"/>
</dbReference>
<sequence length="252" mass="26618">MSWTYTRGDLLRYAAASLDLNDIHQDDEAARKAGFDGVIAHGMLTLGRVLAALPGPLQSCSARFTAPVPLGVEVSVDLAETEPTKLAGTVKAGSVKALTLQVSLGPPNPAAPLTGELVSSRVLVVERGPARKFAEAVGFAGEIAPSHAYALPNWGWFPDKQTSPGPAPDAVGDCRAWTGTKGAVVHGRQSFEWHRDLHIGEEVVANTYVLDRKVRPGNSGTMTITTVAQRITDATGDAVLTATSALLTWDDR</sequence>
<gene>
    <name evidence="4" type="ORF">U2F25_28980</name>
</gene>
<keyword evidence="5" id="KW-1185">Reference proteome</keyword>
<reference evidence="4 5" key="1">
    <citation type="submission" date="2023-12" db="EMBL/GenBank/DDBJ databases">
        <title>Micromonospora sp. nov., isolated from Atacama Desert.</title>
        <authorList>
            <person name="Carro L."/>
            <person name="Golinska P."/>
            <person name="Klenk H.-P."/>
            <person name="Goodfellow M."/>
        </authorList>
    </citation>
    <scope>NUCLEOTIDE SEQUENCE [LARGE SCALE GENOMIC DNA]</scope>
    <source>
        <strain evidence="4 5">4G53</strain>
    </source>
</reference>
<dbReference type="Pfam" id="PF13452">
    <property type="entry name" value="FAS1_DH_region"/>
    <property type="match status" value="1"/>
</dbReference>
<feature type="domain" description="FAS1-like dehydratase" evidence="3">
    <location>
        <begin position="121"/>
        <end position="241"/>
    </location>
</feature>
<proteinExistence type="inferred from homology"/>
<dbReference type="Proteomes" id="UP001290101">
    <property type="component" value="Unassembled WGS sequence"/>
</dbReference>
<dbReference type="Pfam" id="PF01575">
    <property type="entry name" value="MaoC_dehydratas"/>
    <property type="match status" value="1"/>
</dbReference>
<name>A0ABU5JLE9_9ACTN</name>
<dbReference type="Gene3D" id="3.10.129.10">
    <property type="entry name" value="Hotdog Thioesterase"/>
    <property type="match status" value="2"/>
</dbReference>
<evidence type="ECO:0000313" key="5">
    <source>
        <dbReference type="Proteomes" id="UP001290101"/>
    </source>
</evidence>
<protein>
    <submittedName>
        <fullName evidence="4">MaoC/PaaZ C-terminal domain-containing protein</fullName>
    </submittedName>
</protein>
<accession>A0ABU5JLE9</accession>
<dbReference type="RefSeq" id="WP_322443044.1">
    <property type="nucleotide sequence ID" value="NZ_JAXOTQ010000046.1"/>
</dbReference>